<dbReference type="Gene3D" id="1.50.10.10">
    <property type="match status" value="1"/>
</dbReference>
<dbReference type="InterPro" id="IPR018232">
    <property type="entry name" value="Glyco_hydro_37_CS"/>
</dbReference>
<evidence type="ECO:0000256" key="2">
    <source>
        <dbReference type="ARBA" id="ARBA00023295"/>
    </source>
</evidence>
<sequence>MKKHSYSGMILLMSILLLTGSCTYSVHTSTRNLYNELVTQVEMQQVFPQPKTFINSIPKVSKDSIAKQYEAQKNKSDFNLKSFVLTYYTLPPAVSTTYRSDTNISVSTHISRLWTVLTRSDTSSKGSLIPLPYPYIVPGGRFTEMYYWDSYFTFLGLQTDKRFNLINDMVGDFAYLIDKYGFIPNGNRTYFLSRSQPPFFSFMVELLANVKGDSVIVRYLPELKKEYAYWMKGSEQLSKTNRAVKNTVLLENGQILNRYWDNDDSPRPEAFRTDSLNALSAKQNYKSYYRNIRAACESGWDFSSRWLKDGHSLKTIETTNILPVDLNVLLWNLEDVIAKGALLNNDTVLARKFRQKANIRAKLIRTVFWDKKAGFFMDYNFKTQKHTQRLSLAGIFPLFVPLATKDQAKQVAQKIKNDFLFKYGLTTTLVKTGQQWDYPNGWAPLQWVSIKGLNNYHYNKLAREIAVRWIKGNVEWYRKTGKLVEKYNVVTGIKGQGGEYPGQDGFGWTNGVLQKLMYEYHIQQ</sequence>
<dbReference type="PROSITE" id="PS00928">
    <property type="entry name" value="TREHALASE_2"/>
    <property type="match status" value="1"/>
</dbReference>
<reference evidence="3" key="1">
    <citation type="submission" date="2018-06" db="EMBL/GenBank/DDBJ databases">
        <authorList>
            <person name="Zhirakovskaya E."/>
        </authorList>
    </citation>
    <scope>NUCLEOTIDE SEQUENCE</scope>
</reference>
<dbReference type="PRINTS" id="PR00744">
    <property type="entry name" value="GLHYDRLASE37"/>
</dbReference>
<dbReference type="AlphaFoldDB" id="A0A3B0V7U4"/>
<dbReference type="SUPFAM" id="SSF48208">
    <property type="entry name" value="Six-hairpin glycosidases"/>
    <property type="match status" value="1"/>
</dbReference>
<keyword evidence="1 3" id="KW-0378">Hydrolase</keyword>
<dbReference type="PANTHER" id="PTHR23403:SF1">
    <property type="entry name" value="TREHALASE"/>
    <property type="match status" value="1"/>
</dbReference>
<dbReference type="PROSITE" id="PS51257">
    <property type="entry name" value="PROKAR_LIPOPROTEIN"/>
    <property type="match status" value="1"/>
</dbReference>
<dbReference type="EC" id="3.2.1.28" evidence="3"/>
<gene>
    <name evidence="3" type="ORF">MNBD_BACTEROID07-509</name>
</gene>
<name>A0A3B0V7U4_9ZZZZ</name>
<dbReference type="InterPro" id="IPR001661">
    <property type="entry name" value="Glyco_hydro_37"/>
</dbReference>
<dbReference type="Pfam" id="PF01204">
    <property type="entry name" value="Trehalase"/>
    <property type="match status" value="1"/>
</dbReference>
<accession>A0A3B0V7U4</accession>
<dbReference type="GO" id="GO:0004555">
    <property type="term" value="F:alpha,alpha-trehalase activity"/>
    <property type="evidence" value="ECO:0007669"/>
    <property type="project" value="UniProtKB-EC"/>
</dbReference>
<dbReference type="GO" id="GO:0005993">
    <property type="term" value="P:trehalose catabolic process"/>
    <property type="evidence" value="ECO:0007669"/>
    <property type="project" value="TreeGrafter"/>
</dbReference>
<dbReference type="NCBIfam" id="NF009773">
    <property type="entry name" value="PRK13270.1"/>
    <property type="match status" value="1"/>
</dbReference>
<dbReference type="InterPro" id="IPR012341">
    <property type="entry name" value="6hp_glycosidase-like_sf"/>
</dbReference>
<dbReference type="PROSITE" id="PS00927">
    <property type="entry name" value="TREHALASE_1"/>
    <property type="match status" value="1"/>
</dbReference>
<evidence type="ECO:0000256" key="1">
    <source>
        <dbReference type="ARBA" id="ARBA00022801"/>
    </source>
</evidence>
<dbReference type="EMBL" id="UOET01000185">
    <property type="protein sequence ID" value="VAW28034.1"/>
    <property type="molecule type" value="Genomic_DNA"/>
</dbReference>
<dbReference type="PANTHER" id="PTHR23403">
    <property type="entry name" value="TREHALASE"/>
    <property type="match status" value="1"/>
</dbReference>
<evidence type="ECO:0000313" key="3">
    <source>
        <dbReference type="EMBL" id="VAW28034.1"/>
    </source>
</evidence>
<dbReference type="InterPro" id="IPR008928">
    <property type="entry name" value="6-hairpin_glycosidase_sf"/>
</dbReference>
<proteinExistence type="predicted"/>
<keyword evidence="2 3" id="KW-0326">Glycosidase</keyword>
<organism evidence="3">
    <name type="scientific">hydrothermal vent metagenome</name>
    <dbReference type="NCBI Taxonomy" id="652676"/>
    <lineage>
        <taxon>unclassified sequences</taxon>
        <taxon>metagenomes</taxon>
        <taxon>ecological metagenomes</taxon>
    </lineage>
</organism>
<protein>
    <submittedName>
        <fullName evidence="3">Trehalase</fullName>
        <ecNumber evidence="3">3.2.1.28</ecNumber>
    </submittedName>
</protein>